<reference evidence="1 3" key="1">
    <citation type="submission" date="2024-11" db="EMBL/GenBank/DDBJ databases">
        <title>Chromosome-level genome assembly of the freshwater bivalve Anodonta woodiana.</title>
        <authorList>
            <person name="Chen X."/>
        </authorList>
    </citation>
    <scope>NUCLEOTIDE SEQUENCE [LARGE SCALE GENOMIC DNA]</scope>
    <source>
        <strain evidence="1">MN2024</strain>
        <tissue evidence="1">Gills</tissue>
    </source>
</reference>
<evidence type="ECO:0000313" key="2">
    <source>
        <dbReference type="EMBL" id="KAL3891298.1"/>
    </source>
</evidence>
<dbReference type="EMBL" id="JBJQND010000001">
    <property type="protein sequence ID" value="KAL3891243.1"/>
    <property type="molecule type" value="Genomic_DNA"/>
</dbReference>
<dbReference type="EMBL" id="JBJQND010000001">
    <property type="protein sequence ID" value="KAL3891298.1"/>
    <property type="molecule type" value="Genomic_DNA"/>
</dbReference>
<gene>
    <name evidence="1" type="ORF">ACJMK2_003506</name>
    <name evidence="2" type="ORF">ACJMK2_003560</name>
</gene>
<name>A0ABD3Y0Q9_SINWO</name>
<dbReference type="AlphaFoldDB" id="A0ABD3Y0Q9"/>
<evidence type="ECO:0000313" key="3">
    <source>
        <dbReference type="Proteomes" id="UP001634394"/>
    </source>
</evidence>
<proteinExistence type="predicted"/>
<organism evidence="1 3">
    <name type="scientific">Sinanodonta woodiana</name>
    <name type="common">Chinese pond mussel</name>
    <name type="synonym">Anodonta woodiana</name>
    <dbReference type="NCBI Taxonomy" id="1069815"/>
    <lineage>
        <taxon>Eukaryota</taxon>
        <taxon>Metazoa</taxon>
        <taxon>Spiralia</taxon>
        <taxon>Lophotrochozoa</taxon>
        <taxon>Mollusca</taxon>
        <taxon>Bivalvia</taxon>
        <taxon>Autobranchia</taxon>
        <taxon>Heteroconchia</taxon>
        <taxon>Palaeoheterodonta</taxon>
        <taxon>Unionida</taxon>
        <taxon>Unionoidea</taxon>
        <taxon>Unionidae</taxon>
        <taxon>Unioninae</taxon>
        <taxon>Sinanodonta</taxon>
    </lineage>
</organism>
<accession>A0ABD3Y0Q9</accession>
<sequence length="78" mass="8814">MSESRVDDVKSNFNSSDQTMYILAQKEDREWMVSGPFESPMDGFDSEILGVCVEETIPNVSFNSNIDVQEEEINTIST</sequence>
<protein>
    <submittedName>
        <fullName evidence="1">Uncharacterized protein</fullName>
    </submittedName>
</protein>
<evidence type="ECO:0000313" key="1">
    <source>
        <dbReference type="EMBL" id="KAL3891243.1"/>
    </source>
</evidence>
<dbReference type="Proteomes" id="UP001634394">
    <property type="component" value="Unassembled WGS sequence"/>
</dbReference>
<keyword evidence="3" id="KW-1185">Reference proteome</keyword>
<comment type="caution">
    <text evidence="1">The sequence shown here is derived from an EMBL/GenBank/DDBJ whole genome shotgun (WGS) entry which is preliminary data.</text>
</comment>